<sequence length="71" mass="7576">MVGSICGTDVVHRWTTTIVVSSASRHPYDPLAAATTPISKASSCLDSRAVHTLAKLIGAQYQYQFVVQVLG</sequence>
<name>A0A0M3HUT8_ASCLU</name>
<reference evidence="2" key="1">
    <citation type="submission" date="2017-02" db="UniProtKB">
        <authorList>
            <consortium name="WormBaseParasite"/>
        </authorList>
    </citation>
    <scope>IDENTIFICATION</scope>
</reference>
<evidence type="ECO:0000313" key="2">
    <source>
        <dbReference type="WBParaSite" id="ALUE_0000660901-mRNA-1"/>
    </source>
</evidence>
<keyword evidence="1" id="KW-1185">Reference proteome</keyword>
<organism evidence="1 2">
    <name type="scientific">Ascaris lumbricoides</name>
    <name type="common">Giant roundworm</name>
    <dbReference type="NCBI Taxonomy" id="6252"/>
    <lineage>
        <taxon>Eukaryota</taxon>
        <taxon>Metazoa</taxon>
        <taxon>Ecdysozoa</taxon>
        <taxon>Nematoda</taxon>
        <taxon>Chromadorea</taxon>
        <taxon>Rhabditida</taxon>
        <taxon>Spirurina</taxon>
        <taxon>Ascaridomorpha</taxon>
        <taxon>Ascaridoidea</taxon>
        <taxon>Ascarididae</taxon>
        <taxon>Ascaris</taxon>
    </lineage>
</organism>
<dbReference type="AlphaFoldDB" id="A0A0M3HUT8"/>
<accession>A0A0M3HUT8</accession>
<proteinExistence type="predicted"/>
<dbReference type="WBParaSite" id="ALUE_0000660901-mRNA-1">
    <property type="protein sequence ID" value="ALUE_0000660901-mRNA-1"/>
    <property type="gene ID" value="ALUE_0000660901"/>
</dbReference>
<protein>
    <submittedName>
        <fullName evidence="2">Uncharacterized protein</fullName>
    </submittedName>
</protein>
<evidence type="ECO:0000313" key="1">
    <source>
        <dbReference type="Proteomes" id="UP000036681"/>
    </source>
</evidence>
<dbReference type="Proteomes" id="UP000036681">
    <property type="component" value="Unplaced"/>
</dbReference>